<reference evidence="2 3" key="1">
    <citation type="submission" date="2014-04" db="EMBL/GenBank/DDBJ databases">
        <authorList>
            <consortium name="DOE Joint Genome Institute"/>
            <person name="Kuo A."/>
            <person name="Kohler A."/>
            <person name="Costa M.D."/>
            <person name="Nagy L.G."/>
            <person name="Floudas D."/>
            <person name="Copeland A."/>
            <person name="Barry K.W."/>
            <person name="Cichocki N."/>
            <person name="Veneault-Fourrey C."/>
            <person name="LaButti K."/>
            <person name="Lindquist E.A."/>
            <person name="Lipzen A."/>
            <person name="Lundell T."/>
            <person name="Morin E."/>
            <person name="Murat C."/>
            <person name="Sun H."/>
            <person name="Tunlid A."/>
            <person name="Henrissat B."/>
            <person name="Grigoriev I.V."/>
            <person name="Hibbett D.S."/>
            <person name="Martin F."/>
            <person name="Nordberg H.P."/>
            <person name="Cantor M.N."/>
            <person name="Hua S.X."/>
        </authorList>
    </citation>
    <scope>NUCLEOTIDE SEQUENCE [LARGE SCALE GENOMIC DNA]</scope>
    <source>
        <strain evidence="2 3">441</strain>
    </source>
</reference>
<feature type="region of interest" description="Disordered" evidence="1">
    <location>
        <begin position="1"/>
        <end position="23"/>
    </location>
</feature>
<dbReference type="EMBL" id="KN833795">
    <property type="protein sequence ID" value="KIK18865.1"/>
    <property type="molecule type" value="Genomic_DNA"/>
</dbReference>
<dbReference type="HOGENOM" id="CLU_2979947_0_0_1"/>
<sequence>MSPEPVLNHQLEDHPHMHYKEDDLGNQVTDHDITDAGDEGHFMGAGNDCDSADQQDSK</sequence>
<keyword evidence="3" id="KW-1185">Reference proteome</keyword>
<organism evidence="2 3">
    <name type="scientific">Pisolithus microcarpus 441</name>
    <dbReference type="NCBI Taxonomy" id="765257"/>
    <lineage>
        <taxon>Eukaryota</taxon>
        <taxon>Fungi</taxon>
        <taxon>Dikarya</taxon>
        <taxon>Basidiomycota</taxon>
        <taxon>Agaricomycotina</taxon>
        <taxon>Agaricomycetes</taxon>
        <taxon>Agaricomycetidae</taxon>
        <taxon>Boletales</taxon>
        <taxon>Sclerodermatineae</taxon>
        <taxon>Pisolithaceae</taxon>
        <taxon>Pisolithus</taxon>
    </lineage>
</organism>
<feature type="region of interest" description="Disordered" evidence="1">
    <location>
        <begin position="35"/>
        <end position="58"/>
    </location>
</feature>
<evidence type="ECO:0000313" key="3">
    <source>
        <dbReference type="Proteomes" id="UP000054018"/>
    </source>
</evidence>
<gene>
    <name evidence="2" type="ORF">PISMIDRAFT_14052</name>
</gene>
<name>A0A0C9Y2B6_9AGAM</name>
<protein>
    <submittedName>
        <fullName evidence="2">Unplaced genomic scaffold scaffold_111, whole genome shotgun sequence</fullName>
    </submittedName>
</protein>
<evidence type="ECO:0000256" key="1">
    <source>
        <dbReference type="SAM" id="MobiDB-lite"/>
    </source>
</evidence>
<proteinExistence type="predicted"/>
<evidence type="ECO:0000313" key="2">
    <source>
        <dbReference type="EMBL" id="KIK18865.1"/>
    </source>
</evidence>
<feature type="compositionally biased region" description="Basic and acidic residues" evidence="1">
    <location>
        <begin position="10"/>
        <end position="23"/>
    </location>
</feature>
<dbReference type="Proteomes" id="UP000054018">
    <property type="component" value="Unassembled WGS sequence"/>
</dbReference>
<reference evidence="3" key="2">
    <citation type="submission" date="2015-01" db="EMBL/GenBank/DDBJ databases">
        <title>Evolutionary Origins and Diversification of the Mycorrhizal Mutualists.</title>
        <authorList>
            <consortium name="DOE Joint Genome Institute"/>
            <consortium name="Mycorrhizal Genomics Consortium"/>
            <person name="Kohler A."/>
            <person name="Kuo A."/>
            <person name="Nagy L.G."/>
            <person name="Floudas D."/>
            <person name="Copeland A."/>
            <person name="Barry K.W."/>
            <person name="Cichocki N."/>
            <person name="Veneault-Fourrey C."/>
            <person name="LaButti K."/>
            <person name="Lindquist E.A."/>
            <person name="Lipzen A."/>
            <person name="Lundell T."/>
            <person name="Morin E."/>
            <person name="Murat C."/>
            <person name="Riley R."/>
            <person name="Ohm R."/>
            <person name="Sun H."/>
            <person name="Tunlid A."/>
            <person name="Henrissat B."/>
            <person name="Grigoriev I.V."/>
            <person name="Hibbett D.S."/>
            <person name="Martin F."/>
        </authorList>
    </citation>
    <scope>NUCLEOTIDE SEQUENCE [LARGE SCALE GENOMIC DNA]</scope>
    <source>
        <strain evidence="3">441</strain>
    </source>
</reference>
<accession>A0A0C9Y2B6</accession>
<dbReference type="AlphaFoldDB" id="A0A0C9Y2B6"/>